<dbReference type="Pfam" id="PF09906">
    <property type="entry name" value="DUF2135"/>
    <property type="match status" value="1"/>
</dbReference>
<dbReference type="OrthoDB" id="266279at2"/>
<reference evidence="4 5" key="1">
    <citation type="journal article" date="2016" name="Front. Microbiol.">
        <title>Genome Sequence of Type Strains of Genus Stenotrophomonas.</title>
        <authorList>
            <person name="Patil P.P."/>
            <person name="Midha S."/>
            <person name="Kumar S."/>
            <person name="Patil P.B."/>
        </authorList>
    </citation>
    <scope>NUCLEOTIDE SEQUENCE [LARGE SCALE GENOMIC DNA]</scope>
    <source>
        <strain evidence="4 5">LMG 978</strain>
    </source>
</reference>
<dbReference type="InterPro" id="IPR011990">
    <property type="entry name" value="TPR-like_helical_dom_sf"/>
</dbReference>
<sequence>MPLVRRVIPSVLALLLCAVAGVAQAQSTRALRPVRSVPLLQVAGAEQPIALREARIEGDIQAGIAQTRITLEFHNPNRRVLEGELQFPLAEGQQITGFALDIGGELREAVPVPKDRGRQVFEEIARRGVDPGLLEQTAGNQFRLRIYPLPAGGSRRVQLVLREPLAFSGQGWQWTLPLQFAAGAASVAVKVQAPGVMAAGTAPFQITAGQLQWQGQGSQLPPQLQWNLPAERKPQVQVAPWQDGHYLLAQVPVPASSTPRTPPSEVGLLWDGSGSSGQRDRAREFALLDRYFAAMGNGTVALTVLRDRAEPVRRFRIRAGNWSELRAALQAVRPDGASALAQWQPQPSVKEYLLVSDGLLTYGPEQLPAMAPDQRLFAVSSAGARTDSTRLRSWSEAHGGRFVALEADVDAAARALLSSPLDVQVDAGRGVQDVVIDRRSEAEGWLWLHARLAAEGVPMRVRVGGGEWLALPATQKSDDGELLAGLWVQARLQQLAADRRGNREAMQRLSQQFGLVGPDTSLIVLETLEDYLRYAIRPAGKLRAEYDARFARQVSDRAAADRRRLDDVAARWKERQQWWSRSWPKNAPPQLKGRALEVASADAAMESAPVAMLAAPAPAAPPAPMAAAAEQRREAGSARARRSVSAANQVLDAVVVTGSAIDQAGAANEGELGIQLAAWQPDSAIARRLRQGPASQLYDRYLAERDAHADSSAFFLDVADLLLEQGQRELALRVLSNLAEMDLDNRHLLRVLGYRLMQADAPALAVPVFEQVLAMGQEEPQSFRDLGLALAAAGKPQQALGPLYQVVVRPWDSRFDGIALIALDELTNLVARSTPRLDTRSIDPRLLQAMPLDLRVVLSWDADNSDMDLWVTDPNGERAYYGNRLTYQGGQMSQDFTGGYGPEQFSLRNAKPGRYKVEANYFGSRQQLVTGATTLMLRLTTHWGTPKQKDQSVTLRLKDRAETVLVGEFEVK</sequence>
<name>A0A0R0BC28_9GAMM</name>
<evidence type="ECO:0000256" key="1">
    <source>
        <dbReference type="SAM" id="MobiDB-lite"/>
    </source>
</evidence>
<dbReference type="Gene3D" id="2.60.120.380">
    <property type="match status" value="1"/>
</dbReference>
<dbReference type="InterPro" id="IPR019220">
    <property type="entry name" value="DUF2135"/>
</dbReference>
<accession>A0A0R0BC28</accession>
<protein>
    <submittedName>
        <fullName evidence="4">Trypsin</fullName>
    </submittedName>
</protein>
<dbReference type="InterPro" id="IPR013694">
    <property type="entry name" value="VIT"/>
</dbReference>
<dbReference type="PROSITE" id="PS51468">
    <property type="entry name" value="VIT"/>
    <property type="match status" value="1"/>
</dbReference>
<evidence type="ECO:0000313" key="5">
    <source>
        <dbReference type="Proteomes" id="UP000051757"/>
    </source>
</evidence>
<dbReference type="SUPFAM" id="SSF53300">
    <property type="entry name" value="vWA-like"/>
    <property type="match status" value="1"/>
</dbReference>
<feature type="domain" description="VIT" evidence="3">
    <location>
        <begin position="35"/>
        <end position="163"/>
    </location>
</feature>
<gene>
    <name evidence="4" type="ORF">ARC23_09115</name>
</gene>
<proteinExistence type="predicted"/>
<keyword evidence="5" id="KW-1185">Reference proteome</keyword>
<evidence type="ECO:0000256" key="2">
    <source>
        <dbReference type="SAM" id="SignalP"/>
    </source>
</evidence>
<organism evidence="4 5">
    <name type="scientific">Stenotrophomonas beteli</name>
    <dbReference type="NCBI Taxonomy" id="3384461"/>
    <lineage>
        <taxon>Bacteria</taxon>
        <taxon>Pseudomonadati</taxon>
        <taxon>Pseudomonadota</taxon>
        <taxon>Gammaproteobacteria</taxon>
        <taxon>Lysobacterales</taxon>
        <taxon>Lysobacteraceae</taxon>
        <taxon>Stenotrophomonas</taxon>
        <taxon>Stenotrophomonas maltophilia group</taxon>
    </lineage>
</organism>
<feature type="signal peptide" evidence="2">
    <location>
        <begin position="1"/>
        <end position="25"/>
    </location>
</feature>
<evidence type="ECO:0000259" key="3">
    <source>
        <dbReference type="PROSITE" id="PS51468"/>
    </source>
</evidence>
<dbReference type="InterPro" id="IPR036465">
    <property type="entry name" value="vWFA_dom_sf"/>
</dbReference>
<evidence type="ECO:0000313" key="4">
    <source>
        <dbReference type="EMBL" id="KRG51390.1"/>
    </source>
</evidence>
<dbReference type="AlphaFoldDB" id="A0A0R0BC28"/>
<dbReference type="Gene3D" id="1.25.40.10">
    <property type="entry name" value="Tetratricopeptide repeat domain"/>
    <property type="match status" value="1"/>
</dbReference>
<feature type="region of interest" description="Disordered" evidence="1">
    <location>
        <begin position="617"/>
        <end position="641"/>
    </location>
</feature>
<dbReference type="Pfam" id="PF08487">
    <property type="entry name" value="VIT"/>
    <property type="match status" value="1"/>
</dbReference>
<keyword evidence="2" id="KW-0732">Signal</keyword>
<comment type="caution">
    <text evidence="4">The sequence shown here is derived from an EMBL/GenBank/DDBJ whole genome shotgun (WGS) entry which is preliminary data.</text>
</comment>
<dbReference type="Proteomes" id="UP000051757">
    <property type="component" value="Unassembled WGS sequence"/>
</dbReference>
<dbReference type="SUPFAM" id="SSF48452">
    <property type="entry name" value="TPR-like"/>
    <property type="match status" value="1"/>
</dbReference>
<feature type="chain" id="PRO_5006392198" evidence="2">
    <location>
        <begin position="26"/>
        <end position="972"/>
    </location>
</feature>
<dbReference type="EMBL" id="LLXV01000024">
    <property type="protein sequence ID" value="KRG51390.1"/>
    <property type="molecule type" value="Genomic_DNA"/>
</dbReference>